<reference evidence="2" key="1">
    <citation type="submission" date="2020-02" db="EMBL/GenBank/DDBJ databases">
        <authorList>
            <person name="Scholz U."/>
            <person name="Mascher M."/>
            <person name="Fiebig A."/>
        </authorList>
    </citation>
    <scope>NUCLEOTIDE SEQUENCE</scope>
</reference>
<dbReference type="EMBL" id="LR746265">
    <property type="protein sequence ID" value="CAA7392105.1"/>
    <property type="molecule type" value="Genomic_DNA"/>
</dbReference>
<evidence type="ECO:0000313" key="1">
    <source>
        <dbReference type="EMBL" id="CAA2616844.1"/>
    </source>
</evidence>
<name>A0A7I8K656_SPIIN</name>
<sequence length="66" mass="7473">MHFLGLVSLGGKVRWRKRCAVLAREEEMAALPRHPSTRSGEEAWEIRLLGGRNGSAALRVQKGYRR</sequence>
<dbReference type="Proteomes" id="UP000663760">
    <property type="component" value="Chromosome 2"/>
</dbReference>
<protein>
    <submittedName>
        <fullName evidence="2">Uncharacterized protein</fullName>
    </submittedName>
</protein>
<organism evidence="2 3">
    <name type="scientific">Spirodela intermedia</name>
    <name type="common">Intermediate duckweed</name>
    <dbReference type="NCBI Taxonomy" id="51605"/>
    <lineage>
        <taxon>Eukaryota</taxon>
        <taxon>Viridiplantae</taxon>
        <taxon>Streptophyta</taxon>
        <taxon>Embryophyta</taxon>
        <taxon>Tracheophyta</taxon>
        <taxon>Spermatophyta</taxon>
        <taxon>Magnoliopsida</taxon>
        <taxon>Liliopsida</taxon>
        <taxon>Araceae</taxon>
        <taxon>Lemnoideae</taxon>
        <taxon>Spirodela</taxon>
    </lineage>
</organism>
<accession>A0A7I8K656</accession>
<proteinExistence type="predicted"/>
<dbReference type="AlphaFoldDB" id="A0A7I8K656"/>
<dbReference type="EMBL" id="LR743589">
    <property type="protein sequence ID" value="CAA2616844.1"/>
    <property type="molecule type" value="Genomic_DNA"/>
</dbReference>
<evidence type="ECO:0000313" key="3">
    <source>
        <dbReference type="Proteomes" id="UP000663760"/>
    </source>
</evidence>
<gene>
    <name evidence="1" type="ORF">SI7747_02003057</name>
    <name evidence="2" type="ORF">SI8410_02003284</name>
</gene>
<keyword evidence="3" id="KW-1185">Reference proteome</keyword>
<evidence type="ECO:0000313" key="2">
    <source>
        <dbReference type="EMBL" id="CAA7392105.1"/>
    </source>
</evidence>